<name>A0A6P2R0U0_9BURK</name>
<dbReference type="Gene3D" id="3.40.630.30">
    <property type="match status" value="1"/>
</dbReference>
<evidence type="ECO:0000313" key="7">
    <source>
        <dbReference type="EMBL" id="VWC29961.1"/>
    </source>
</evidence>
<keyword evidence="2" id="KW-1277">Toxin-antitoxin system</keyword>
<proteinExistence type="predicted"/>
<keyword evidence="3 7" id="KW-0808">Transferase</keyword>
<gene>
    <name evidence="7" type="ORF">BPS26883_06351</name>
</gene>
<evidence type="ECO:0000256" key="2">
    <source>
        <dbReference type="ARBA" id="ARBA00022649"/>
    </source>
</evidence>
<dbReference type="AlphaFoldDB" id="A0A6P2R0U0"/>
<evidence type="ECO:0000256" key="5">
    <source>
        <dbReference type="ARBA" id="ARBA00049880"/>
    </source>
</evidence>
<sequence length="161" mass="17588">METQIQQLKESDDRSSFDCGVGSMNDWLRNIANQHQKKNLSRTYVATAPDNPRAIMGYYALAATSVETDGMPGAKLPRNVSAVLLARLAVDVKYQGQGLGEDLLMHALDTVLTTAEAVGVQCVVVDAIDQHAAAFYLRYGFEPFTATPLRLFLPVATIRQA</sequence>
<dbReference type="GO" id="GO:0016747">
    <property type="term" value="F:acyltransferase activity, transferring groups other than amino-acyl groups"/>
    <property type="evidence" value="ECO:0007669"/>
    <property type="project" value="InterPro"/>
</dbReference>
<evidence type="ECO:0000259" key="6">
    <source>
        <dbReference type="Pfam" id="PF13508"/>
    </source>
</evidence>
<dbReference type="EMBL" id="CABVPP010000085">
    <property type="protein sequence ID" value="VWC29961.1"/>
    <property type="molecule type" value="Genomic_DNA"/>
</dbReference>
<organism evidence="7 8">
    <name type="scientific">Burkholderia pseudomultivorans</name>
    <dbReference type="NCBI Taxonomy" id="1207504"/>
    <lineage>
        <taxon>Bacteria</taxon>
        <taxon>Pseudomonadati</taxon>
        <taxon>Pseudomonadota</taxon>
        <taxon>Betaproteobacteria</taxon>
        <taxon>Burkholderiales</taxon>
        <taxon>Burkholderiaceae</taxon>
        <taxon>Burkholderia</taxon>
        <taxon>Burkholderia cepacia complex</taxon>
    </lineage>
</organism>
<dbReference type="Pfam" id="PF13508">
    <property type="entry name" value="Acetyltransf_7"/>
    <property type="match status" value="1"/>
</dbReference>
<feature type="domain" description="N-acetyltransferase" evidence="6">
    <location>
        <begin position="55"/>
        <end position="143"/>
    </location>
</feature>
<dbReference type="RefSeq" id="WP_043292638.1">
    <property type="nucleotide sequence ID" value="NZ_CABVPP010000085.1"/>
</dbReference>
<keyword evidence="4" id="KW-0012">Acyltransferase</keyword>
<dbReference type="SUPFAM" id="SSF55729">
    <property type="entry name" value="Acyl-CoA N-acyltransferases (Nat)"/>
    <property type="match status" value="1"/>
</dbReference>
<dbReference type="InterPro" id="IPR000182">
    <property type="entry name" value="GNAT_dom"/>
</dbReference>
<comment type="catalytic activity">
    <reaction evidence="5">
        <text>glycyl-tRNA(Gly) + acetyl-CoA = N-acetylglycyl-tRNA(Gly) + CoA + H(+)</text>
        <dbReference type="Rhea" id="RHEA:81867"/>
        <dbReference type="Rhea" id="RHEA-COMP:9683"/>
        <dbReference type="Rhea" id="RHEA-COMP:19766"/>
        <dbReference type="ChEBI" id="CHEBI:15378"/>
        <dbReference type="ChEBI" id="CHEBI:57287"/>
        <dbReference type="ChEBI" id="CHEBI:57288"/>
        <dbReference type="ChEBI" id="CHEBI:78522"/>
        <dbReference type="ChEBI" id="CHEBI:232036"/>
    </reaction>
</comment>
<dbReference type="PANTHER" id="PTHR36449:SF1">
    <property type="entry name" value="ACETYLTRANSFERASE"/>
    <property type="match status" value="1"/>
</dbReference>
<evidence type="ECO:0000256" key="4">
    <source>
        <dbReference type="ARBA" id="ARBA00023315"/>
    </source>
</evidence>
<protein>
    <submittedName>
        <fullName evidence="7">GCN5-related N-acetyltransferase</fullName>
    </submittedName>
</protein>
<dbReference type="GeneID" id="93173415"/>
<evidence type="ECO:0000256" key="1">
    <source>
        <dbReference type="ARBA" id="ARBA00022491"/>
    </source>
</evidence>
<accession>A0A6P2R0U0</accession>
<dbReference type="Proteomes" id="UP000494162">
    <property type="component" value="Unassembled WGS sequence"/>
</dbReference>
<keyword evidence="1" id="KW-0678">Repressor</keyword>
<dbReference type="InterPro" id="IPR016181">
    <property type="entry name" value="Acyl_CoA_acyltransferase"/>
</dbReference>
<evidence type="ECO:0000313" key="8">
    <source>
        <dbReference type="Proteomes" id="UP000494162"/>
    </source>
</evidence>
<reference evidence="7 8" key="1">
    <citation type="submission" date="2019-09" db="EMBL/GenBank/DDBJ databases">
        <authorList>
            <person name="Depoorter E."/>
        </authorList>
    </citation>
    <scope>NUCLEOTIDE SEQUENCE [LARGE SCALE GENOMIC DNA]</scope>
    <source>
        <strain evidence="7">LMG 26883</strain>
    </source>
</reference>
<dbReference type="CDD" id="cd04301">
    <property type="entry name" value="NAT_SF"/>
    <property type="match status" value="1"/>
</dbReference>
<dbReference type="PANTHER" id="PTHR36449">
    <property type="entry name" value="ACETYLTRANSFERASE-RELATED"/>
    <property type="match status" value="1"/>
</dbReference>
<evidence type="ECO:0000256" key="3">
    <source>
        <dbReference type="ARBA" id="ARBA00022679"/>
    </source>
</evidence>